<sequence>MDTSFIGVCRIQVASLGRDLSHEVGGQTDLVAPQLQAPVSKETSGLRAQMFRGRAQVNERLFDDSHDQSRLRTHDSDMAK</sequence>
<dbReference type="Proteomes" id="UP000235994">
    <property type="component" value="Unassembled WGS sequence"/>
</dbReference>
<feature type="compositionally biased region" description="Basic and acidic residues" evidence="1">
    <location>
        <begin position="60"/>
        <end position="80"/>
    </location>
</feature>
<evidence type="ECO:0000256" key="1">
    <source>
        <dbReference type="SAM" id="MobiDB-lite"/>
    </source>
</evidence>
<keyword evidence="3" id="KW-1185">Reference proteome</keyword>
<protein>
    <submittedName>
        <fullName evidence="2">Uncharacterized protein</fullName>
    </submittedName>
</protein>
<dbReference type="AlphaFoldDB" id="A0A2N8K828"/>
<evidence type="ECO:0000313" key="2">
    <source>
        <dbReference type="EMBL" id="PND29608.1"/>
    </source>
</evidence>
<name>A0A2N8K828_9BURK</name>
<comment type="caution">
    <text evidence="2">The sequence shown here is derived from an EMBL/GenBank/DDBJ whole genome shotgun (WGS) entry which is preliminary data.</text>
</comment>
<organism evidence="2 3">
    <name type="scientific">Achromobacter pulmonis</name>
    <dbReference type="NCBI Taxonomy" id="1389932"/>
    <lineage>
        <taxon>Bacteria</taxon>
        <taxon>Pseudomonadati</taxon>
        <taxon>Pseudomonadota</taxon>
        <taxon>Betaproteobacteria</taxon>
        <taxon>Burkholderiales</taxon>
        <taxon>Alcaligenaceae</taxon>
        <taxon>Achromobacter</taxon>
    </lineage>
</organism>
<reference evidence="2 3" key="1">
    <citation type="submission" date="2018-01" db="EMBL/GenBank/DDBJ databases">
        <title>The draft genome of an aniline degradation strain ANB-1.</title>
        <authorList>
            <person name="Zhang L."/>
            <person name="Jiang J."/>
        </authorList>
    </citation>
    <scope>NUCLEOTIDE SEQUENCE [LARGE SCALE GENOMIC DNA]</scope>
    <source>
        <strain evidence="2 3">ANB-1</strain>
    </source>
</reference>
<accession>A0A2N8K828</accession>
<evidence type="ECO:0000313" key="3">
    <source>
        <dbReference type="Proteomes" id="UP000235994"/>
    </source>
</evidence>
<feature type="region of interest" description="Disordered" evidence="1">
    <location>
        <begin position="59"/>
        <end position="80"/>
    </location>
</feature>
<proteinExistence type="predicted"/>
<dbReference type="EMBL" id="POQS01000072">
    <property type="protein sequence ID" value="PND29608.1"/>
    <property type="molecule type" value="Genomic_DNA"/>
</dbReference>
<gene>
    <name evidence="2" type="ORF">C1I89_33845</name>
</gene>